<accession>A0AAE8W5A7</accession>
<gene>
    <name evidence="4" type="ORF">Sipo8835_07495</name>
</gene>
<protein>
    <submittedName>
        <fullName evidence="4">SDR family oxidoreductase</fullName>
    </submittedName>
</protein>
<dbReference type="PRINTS" id="PR00081">
    <property type="entry name" value="GDHRDH"/>
</dbReference>
<dbReference type="FunFam" id="3.40.50.720:FF:000084">
    <property type="entry name" value="Short-chain dehydrogenase reductase"/>
    <property type="match status" value="1"/>
</dbReference>
<organism evidence="4 5">
    <name type="scientific">Streptomyces ipomoeae</name>
    <dbReference type="NCBI Taxonomy" id="103232"/>
    <lineage>
        <taxon>Bacteria</taxon>
        <taxon>Bacillati</taxon>
        <taxon>Actinomycetota</taxon>
        <taxon>Actinomycetes</taxon>
        <taxon>Kitasatosporales</taxon>
        <taxon>Streptomycetaceae</taxon>
        <taxon>Streptomyces</taxon>
    </lineage>
</organism>
<dbReference type="PANTHER" id="PTHR24321:SF15">
    <property type="entry name" value="OXIDOREDUCTASE UCPA"/>
    <property type="match status" value="1"/>
</dbReference>
<dbReference type="Proteomes" id="UP000318720">
    <property type="component" value="Unassembled WGS sequence"/>
</dbReference>
<evidence type="ECO:0000313" key="4">
    <source>
        <dbReference type="EMBL" id="TQE37557.1"/>
    </source>
</evidence>
<comment type="caution">
    <text evidence="4">The sequence shown here is derived from an EMBL/GenBank/DDBJ whole genome shotgun (WGS) entry which is preliminary data.</text>
</comment>
<dbReference type="RefSeq" id="WP_141581254.1">
    <property type="nucleotide sequence ID" value="NZ_SPAY01000031.1"/>
</dbReference>
<dbReference type="GO" id="GO:0016491">
    <property type="term" value="F:oxidoreductase activity"/>
    <property type="evidence" value="ECO:0007669"/>
    <property type="project" value="UniProtKB-KW"/>
</dbReference>
<dbReference type="InterPro" id="IPR036291">
    <property type="entry name" value="NAD(P)-bd_dom_sf"/>
</dbReference>
<name>A0AAE8W5A7_9ACTN</name>
<dbReference type="PANTHER" id="PTHR24321">
    <property type="entry name" value="DEHYDROGENASES, SHORT CHAIN"/>
    <property type="match status" value="1"/>
</dbReference>
<dbReference type="AlphaFoldDB" id="A0AAE8W5A7"/>
<feature type="domain" description="Ketoreductase" evidence="3">
    <location>
        <begin position="4"/>
        <end position="163"/>
    </location>
</feature>
<dbReference type="Gene3D" id="3.40.50.720">
    <property type="entry name" value="NAD(P)-binding Rossmann-like Domain"/>
    <property type="match status" value="1"/>
</dbReference>
<evidence type="ECO:0000256" key="1">
    <source>
        <dbReference type="ARBA" id="ARBA00006484"/>
    </source>
</evidence>
<dbReference type="InterPro" id="IPR057326">
    <property type="entry name" value="KR_dom"/>
</dbReference>
<dbReference type="PRINTS" id="PR00080">
    <property type="entry name" value="SDRFAMILY"/>
</dbReference>
<dbReference type="EMBL" id="SPAZ01000057">
    <property type="protein sequence ID" value="TQE37557.1"/>
    <property type="molecule type" value="Genomic_DNA"/>
</dbReference>
<sequence>MTIRTALVTGGAGGRGAAGAERLRADGLKVTTLDLTGADVCVDITDEEALRQAAGAVGPVDVLINSADIVGPDKPLLDTTTEEWRRVLDVNVLGTANTMRVVVPGMRDRGWGRVVNFAGMAGKDGNPNLSVYSASKAAVIALTKSAGKELATGGVLVNVITPAVVATAVNASTAPDVLDRLTSLIPMQRIGRPEEVAELVAFLSSDRVSFSTGAVYDISGGRATY</sequence>
<evidence type="ECO:0000259" key="3">
    <source>
        <dbReference type="SMART" id="SM00822"/>
    </source>
</evidence>
<dbReference type="Pfam" id="PF13561">
    <property type="entry name" value="adh_short_C2"/>
    <property type="match status" value="1"/>
</dbReference>
<dbReference type="SUPFAM" id="SSF51735">
    <property type="entry name" value="NAD(P)-binding Rossmann-fold domains"/>
    <property type="match status" value="1"/>
</dbReference>
<proteinExistence type="inferred from homology"/>
<dbReference type="SMART" id="SM00822">
    <property type="entry name" value="PKS_KR"/>
    <property type="match status" value="1"/>
</dbReference>
<dbReference type="InterPro" id="IPR002347">
    <property type="entry name" value="SDR_fam"/>
</dbReference>
<evidence type="ECO:0000256" key="2">
    <source>
        <dbReference type="ARBA" id="ARBA00023002"/>
    </source>
</evidence>
<comment type="similarity">
    <text evidence="1">Belongs to the short-chain dehydrogenases/reductases (SDR) family.</text>
</comment>
<dbReference type="CDD" id="cd05233">
    <property type="entry name" value="SDR_c"/>
    <property type="match status" value="1"/>
</dbReference>
<keyword evidence="2" id="KW-0560">Oxidoreductase</keyword>
<reference evidence="4 5" key="1">
    <citation type="submission" date="2019-03" db="EMBL/GenBank/DDBJ databases">
        <title>Comparative genomic analyses of the sweetpotato soil rot pathogen, Streptomyces ipomoeae.</title>
        <authorList>
            <person name="Ruschel Soares N."/>
            <person name="Badger J.H."/>
            <person name="Huguet-Tapia J.C."/>
            <person name="Clark C.A."/>
            <person name="Pettis G.S."/>
        </authorList>
    </citation>
    <scope>NUCLEOTIDE SEQUENCE [LARGE SCALE GENOMIC DNA]</scope>
    <source>
        <strain evidence="4 5">88-35</strain>
    </source>
</reference>
<evidence type="ECO:0000313" key="5">
    <source>
        <dbReference type="Proteomes" id="UP000318720"/>
    </source>
</evidence>